<dbReference type="CDD" id="cd01992">
    <property type="entry name" value="TilS_N"/>
    <property type="match status" value="1"/>
</dbReference>
<protein>
    <recommendedName>
        <fullName evidence="8">tRNA(Ile)-lysidine synthase</fullName>
        <ecNumber evidence="8">6.3.4.19</ecNumber>
    </recommendedName>
    <alternativeName>
        <fullName evidence="8">tRNA(Ile)-2-lysyl-cytidine synthase</fullName>
    </alternativeName>
    <alternativeName>
        <fullName evidence="8">tRNA(Ile)-lysidine synthetase</fullName>
    </alternativeName>
</protein>
<dbReference type="InterPro" id="IPR014729">
    <property type="entry name" value="Rossmann-like_a/b/a_fold"/>
</dbReference>
<name>A0A345P8C7_9GAMM</name>
<dbReference type="NCBIfam" id="TIGR02433">
    <property type="entry name" value="lysidine_TilS_C"/>
    <property type="match status" value="1"/>
</dbReference>
<evidence type="ECO:0000259" key="9">
    <source>
        <dbReference type="SMART" id="SM00977"/>
    </source>
</evidence>
<dbReference type="PANTHER" id="PTHR43033">
    <property type="entry name" value="TRNA(ILE)-LYSIDINE SYNTHASE-RELATED"/>
    <property type="match status" value="1"/>
</dbReference>
<organism evidence="10 11">
    <name type="scientific">Aquirhabdus parva</name>
    <dbReference type="NCBI Taxonomy" id="2283318"/>
    <lineage>
        <taxon>Bacteria</taxon>
        <taxon>Pseudomonadati</taxon>
        <taxon>Pseudomonadota</taxon>
        <taxon>Gammaproteobacteria</taxon>
        <taxon>Moraxellales</taxon>
        <taxon>Moraxellaceae</taxon>
        <taxon>Aquirhabdus</taxon>
    </lineage>
</organism>
<comment type="function">
    <text evidence="8">Ligates lysine onto the cytidine present at position 34 of the AUA codon-specific tRNA(Ile) that contains the anticodon CAU, in an ATP-dependent manner. Cytidine is converted to lysidine, thus changing the amino acid specificity of the tRNA from methionine to isoleucine.</text>
</comment>
<evidence type="ECO:0000256" key="7">
    <source>
        <dbReference type="ARBA" id="ARBA00048539"/>
    </source>
</evidence>
<keyword evidence="6 8" id="KW-0067">ATP-binding</keyword>
<dbReference type="HAMAP" id="MF_01161">
    <property type="entry name" value="tRNA_Ile_lys_synt"/>
    <property type="match status" value="1"/>
</dbReference>
<comment type="domain">
    <text evidence="8">The N-terminal region contains the highly conserved SGGXDS motif, predicted to be a P-loop motif involved in ATP binding.</text>
</comment>
<dbReference type="SUPFAM" id="SSF56037">
    <property type="entry name" value="PheT/TilS domain"/>
    <property type="match status" value="1"/>
</dbReference>
<dbReference type="OrthoDB" id="9807403at2"/>
<dbReference type="GO" id="GO:0005524">
    <property type="term" value="F:ATP binding"/>
    <property type="evidence" value="ECO:0007669"/>
    <property type="project" value="UniProtKB-UniRule"/>
</dbReference>
<comment type="subcellular location">
    <subcellularLocation>
        <location evidence="1 8">Cytoplasm</location>
    </subcellularLocation>
</comment>
<evidence type="ECO:0000256" key="4">
    <source>
        <dbReference type="ARBA" id="ARBA00022694"/>
    </source>
</evidence>
<proteinExistence type="inferred from homology"/>
<dbReference type="SMART" id="SM00977">
    <property type="entry name" value="TilS_C"/>
    <property type="match status" value="1"/>
</dbReference>
<accession>A0A345P8C7</accession>
<dbReference type="EMBL" id="CP031222">
    <property type="protein sequence ID" value="AXI03536.1"/>
    <property type="molecule type" value="Genomic_DNA"/>
</dbReference>
<evidence type="ECO:0000256" key="8">
    <source>
        <dbReference type="HAMAP-Rule" id="MF_01161"/>
    </source>
</evidence>
<dbReference type="GO" id="GO:0005737">
    <property type="term" value="C:cytoplasm"/>
    <property type="evidence" value="ECO:0007669"/>
    <property type="project" value="UniProtKB-SubCell"/>
</dbReference>
<dbReference type="RefSeq" id="WP_114899644.1">
    <property type="nucleotide sequence ID" value="NZ_CP031222.1"/>
</dbReference>
<dbReference type="InterPro" id="IPR012796">
    <property type="entry name" value="Lysidine-tRNA-synth_C"/>
</dbReference>
<keyword evidence="11" id="KW-1185">Reference proteome</keyword>
<dbReference type="AlphaFoldDB" id="A0A345P8C7"/>
<reference evidence="10 11" key="1">
    <citation type="submission" date="2018-07" db="EMBL/GenBank/DDBJ databases">
        <title>Genome sequencing of Moraxellaceae gen. HYN0046.</title>
        <authorList>
            <person name="Kim M."/>
            <person name="Yi H."/>
        </authorList>
    </citation>
    <scope>NUCLEOTIDE SEQUENCE [LARGE SCALE GENOMIC DNA]</scope>
    <source>
        <strain evidence="10 11">HYN0046</strain>
    </source>
</reference>
<dbReference type="InterPro" id="IPR012795">
    <property type="entry name" value="tRNA_Ile_lys_synt_N"/>
</dbReference>
<sequence>MLIEQAIKETLKRFKPNQRFLLGCSGGLDSIALLFALKRICAEAESGFGLRVVHVDHDLQAPSSEWARQVVTQAQALNLDVVVKKVQVASGNLENEARIARYRAFKDVIDADEVLVLAHHKQDQAETVLMRLLSGSGVSGLAAMREVNVQDGLTIVRPLLHVSRADIQYYAEQHQLRWVDDPANHDLSFDRVVLREKVWPVLQAQWPGFEAAMTRTARLMADAESMLTEQGLLDIASVRRSQNTLDIAAIQTLSEARTRWLLSRWMQGDERYAPPLSRVEAVRQMMDAQMDATPVVIWQSGTASYQFRRYQGRLFRLPLDLPKADIQERSFVLEQQLDLATGKWQVQSMPSGLSPTFLGQPLRLRPRRLGESLHLSGRVGRWPLKKLLQSLDLSPWQREQVQVLETLDAEPLALLSAAGFWPVAQVVETSGWGMIQCH</sequence>
<dbReference type="Pfam" id="PF11734">
    <property type="entry name" value="TilS_C"/>
    <property type="match status" value="1"/>
</dbReference>
<dbReference type="Pfam" id="PF09179">
    <property type="entry name" value="TilS"/>
    <property type="match status" value="1"/>
</dbReference>
<feature type="domain" description="Lysidine-tRNA(Ile) synthetase C-terminal" evidence="9">
    <location>
        <begin position="362"/>
        <end position="437"/>
    </location>
</feature>
<keyword evidence="3 8" id="KW-0436">Ligase</keyword>
<evidence type="ECO:0000313" key="10">
    <source>
        <dbReference type="EMBL" id="AXI03536.1"/>
    </source>
</evidence>
<dbReference type="GO" id="GO:0032267">
    <property type="term" value="F:tRNA(Ile)-lysidine synthase activity"/>
    <property type="evidence" value="ECO:0007669"/>
    <property type="project" value="UniProtKB-EC"/>
</dbReference>
<dbReference type="InterPro" id="IPR015262">
    <property type="entry name" value="tRNA_Ile_lys_synt_subst-bd"/>
</dbReference>
<keyword evidence="2 8" id="KW-0963">Cytoplasm</keyword>
<dbReference type="PANTHER" id="PTHR43033:SF1">
    <property type="entry name" value="TRNA(ILE)-LYSIDINE SYNTHASE-RELATED"/>
    <property type="match status" value="1"/>
</dbReference>
<evidence type="ECO:0000256" key="6">
    <source>
        <dbReference type="ARBA" id="ARBA00022840"/>
    </source>
</evidence>
<evidence type="ECO:0000256" key="1">
    <source>
        <dbReference type="ARBA" id="ARBA00004496"/>
    </source>
</evidence>
<dbReference type="EC" id="6.3.4.19" evidence="8"/>
<dbReference type="Gene3D" id="1.20.59.20">
    <property type="match status" value="1"/>
</dbReference>
<dbReference type="Gene3D" id="3.40.50.620">
    <property type="entry name" value="HUPs"/>
    <property type="match status" value="1"/>
</dbReference>
<dbReference type="GO" id="GO:0006400">
    <property type="term" value="P:tRNA modification"/>
    <property type="evidence" value="ECO:0007669"/>
    <property type="project" value="UniProtKB-UniRule"/>
</dbReference>
<feature type="binding site" evidence="8">
    <location>
        <begin position="25"/>
        <end position="30"/>
    </location>
    <ligand>
        <name>ATP</name>
        <dbReference type="ChEBI" id="CHEBI:30616"/>
    </ligand>
</feature>
<dbReference type="KEGG" id="mbah:HYN46_12230"/>
<dbReference type="Pfam" id="PF01171">
    <property type="entry name" value="ATP_bind_3"/>
    <property type="match status" value="1"/>
</dbReference>
<keyword evidence="4 8" id="KW-0819">tRNA processing</keyword>
<comment type="similarity">
    <text evidence="8">Belongs to the tRNA(Ile)-lysidine synthase family.</text>
</comment>
<gene>
    <name evidence="8 10" type="primary">tilS</name>
    <name evidence="10" type="ORF">HYN46_12230</name>
</gene>
<dbReference type="InterPro" id="IPR012094">
    <property type="entry name" value="tRNA_Ile_lys_synt"/>
</dbReference>
<dbReference type="NCBIfam" id="TIGR02432">
    <property type="entry name" value="lysidine_TilS_N"/>
    <property type="match status" value="1"/>
</dbReference>
<dbReference type="SUPFAM" id="SSF82829">
    <property type="entry name" value="MesJ substrate recognition domain-like"/>
    <property type="match status" value="1"/>
</dbReference>
<dbReference type="InterPro" id="IPR011063">
    <property type="entry name" value="TilS/TtcA_N"/>
</dbReference>
<keyword evidence="5 8" id="KW-0547">Nucleotide-binding</keyword>
<dbReference type="Proteomes" id="UP000253940">
    <property type="component" value="Chromosome"/>
</dbReference>
<evidence type="ECO:0000256" key="2">
    <source>
        <dbReference type="ARBA" id="ARBA00022490"/>
    </source>
</evidence>
<comment type="catalytic activity">
    <reaction evidence="7 8">
        <text>cytidine(34) in tRNA(Ile2) + L-lysine + ATP = lysidine(34) in tRNA(Ile2) + AMP + diphosphate + H(+)</text>
        <dbReference type="Rhea" id="RHEA:43744"/>
        <dbReference type="Rhea" id="RHEA-COMP:10625"/>
        <dbReference type="Rhea" id="RHEA-COMP:10670"/>
        <dbReference type="ChEBI" id="CHEBI:15378"/>
        <dbReference type="ChEBI" id="CHEBI:30616"/>
        <dbReference type="ChEBI" id="CHEBI:32551"/>
        <dbReference type="ChEBI" id="CHEBI:33019"/>
        <dbReference type="ChEBI" id="CHEBI:82748"/>
        <dbReference type="ChEBI" id="CHEBI:83665"/>
        <dbReference type="ChEBI" id="CHEBI:456215"/>
        <dbReference type="EC" id="6.3.4.19"/>
    </reaction>
</comment>
<evidence type="ECO:0000256" key="5">
    <source>
        <dbReference type="ARBA" id="ARBA00022741"/>
    </source>
</evidence>
<dbReference type="SUPFAM" id="SSF52402">
    <property type="entry name" value="Adenine nucleotide alpha hydrolases-like"/>
    <property type="match status" value="1"/>
</dbReference>
<evidence type="ECO:0000256" key="3">
    <source>
        <dbReference type="ARBA" id="ARBA00022598"/>
    </source>
</evidence>
<evidence type="ECO:0000313" key="11">
    <source>
        <dbReference type="Proteomes" id="UP000253940"/>
    </source>
</evidence>